<dbReference type="GO" id="GO:0016787">
    <property type="term" value="F:hydrolase activity"/>
    <property type="evidence" value="ECO:0007669"/>
    <property type="project" value="InterPro"/>
</dbReference>
<keyword evidence="3" id="KW-0378">Hydrolase</keyword>
<dbReference type="Gene3D" id="3.90.1570.30">
    <property type="match status" value="1"/>
</dbReference>
<dbReference type="PANTHER" id="PTHR47396:SF1">
    <property type="entry name" value="ATP-DEPENDENT HELICASE IRC3-RELATED"/>
    <property type="match status" value="1"/>
</dbReference>
<sequence>MMPIETPEQKARKKIDKQLNDAGWDIVPRDEYVPKNAQAVEEMLMQVNKESDYLLFVDDKAIAVVEAKREENSLGDDVADQAEFYATHPQNWYGLWLDGFIPLVYMANGKKIYFKDMRDANSDYVELNGMHSPKQMLKIINGQSEYGALPRLERRGLRDCQYRAELKFEEHLKYGKKRNLAILATGSGKTYLACLASYRLLNYTPARRILFLVDRNNLARQTEAEFSQFDRTEGQQEMSSLYRISRLRKPADIKSEIVISTIQKLFAVMTGQSISEMSEDAEDERTTEEEEKKAQETIVLGDDIQVPPDYFDLIIVDECHRSIYGKWKAVLDYFTGATVLGLTATPTPEAFAFFDMNIVENYTYDQSVVDGVNVPFRVYRIKTQVTEHGGAIKEGTTVTETSRKTGEKTTKTVHHREDYSESDLDRSIVNEDQIREVLTAYRNAIYTELYPDREERWEYVPKTLIFAKDDRHASEILEGVRDVFGPLFEGGEVPDNFVQKITYSSDDSNGLIRDLRIEKDFRIAITVTLVATGTDVKPLEVVLFMKDVNSDVLYTQMKGRGCRVVKEDRLREVTPNAITKDCYYIVDAIGVTEHDKVIPHPVTGQGGKKILTLEQLLEHLAHNELSDENLVLLRDYCATINMRYEGNRLFGHHLDYFINTYGFAPKTIAANIQTAIDNGLLDVCQYIDPSHNNTERMNLIYQLIGNIDARKKLLEMQRGYVLNTDEDPDELIYAGFSQETAKKFIDNFEHYLTENKDSIEALRIIYNSEDTLITHTMLTELQERLLAESRQYTPYNIWKNYKVIDDEGNVDELDTKTNVHALTHLIQIVRYAYGKNRKLTSLITGYAKRFALYCGQAQRVLTADQVEIMRQVAEFVINDGAITLMELNEIDTDLWRRGVTSFGAPTLATEMQTLSNFLLKAA</sequence>
<dbReference type="CDD" id="cd18032">
    <property type="entry name" value="DEXHc_RE_I_III_res"/>
    <property type="match status" value="1"/>
</dbReference>
<dbReference type="AlphaFoldDB" id="A0A9D2UX93"/>
<proteinExistence type="predicted"/>
<keyword evidence="3" id="KW-0067">ATP-binding</keyword>
<dbReference type="GO" id="GO:0006304">
    <property type="term" value="P:DNA modification"/>
    <property type="evidence" value="ECO:0007669"/>
    <property type="project" value="InterPro"/>
</dbReference>
<dbReference type="SUPFAM" id="SSF52540">
    <property type="entry name" value="P-loop containing nucleoside triphosphate hydrolases"/>
    <property type="match status" value="2"/>
</dbReference>
<dbReference type="GO" id="GO:0005524">
    <property type="term" value="F:ATP binding"/>
    <property type="evidence" value="ECO:0007669"/>
    <property type="project" value="InterPro"/>
</dbReference>
<dbReference type="InterPro" id="IPR013670">
    <property type="entry name" value="EcoEI_R_C_dom"/>
</dbReference>
<organism evidence="3 4">
    <name type="scientific">Slackia equolifaciens</name>
    <dbReference type="NCBI Taxonomy" id="498718"/>
    <lineage>
        <taxon>Bacteria</taxon>
        <taxon>Bacillati</taxon>
        <taxon>Actinomycetota</taxon>
        <taxon>Coriobacteriia</taxon>
        <taxon>Eggerthellales</taxon>
        <taxon>Eggerthellaceae</taxon>
        <taxon>Slackia</taxon>
    </lineage>
</organism>
<dbReference type="InterPro" id="IPR050742">
    <property type="entry name" value="Helicase_Restrict-Modif_Enz"/>
</dbReference>
<dbReference type="Pfam" id="PF04851">
    <property type="entry name" value="ResIII"/>
    <property type="match status" value="1"/>
</dbReference>
<evidence type="ECO:0000259" key="2">
    <source>
        <dbReference type="PROSITE" id="PS51192"/>
    </source>
</evidence>
<dbReference type="InterPro" id="IPR006935">
    <property type="entry name" value="Helicase/UvrB_N"/>
</dbReference>
<evidence type="ECO:0000313" key="3">
    <source>
        <dbReference type="EMBL" id="HJF66004.1"/>
    </source>
</evidence>
<dbReference type="Proteomes" id="UP000786989">
    <property type="component" value="Unassembled WGS sequence"/>
</dbReference>
<dbReference type="GO" id="GO:0005829">
    <property type="term" value="C:cytosol"/>
    <property type="evidence" value="ECO:0007669"/>
    <property type="project" value="TreeGrafter"/>
</dbReference>
<dbReference type="EMBL" id="DYWI01000149">
    <property type="protein sequence ID" value="HJF66004.1"/>
    <property type="molecule type" value="Genomic_DNA"/>
</dbReference>
<reference evidence="3" key="2">
    <citation type="submission" date="2021-09" db="EMBL/GenBank/DDBJ databases">
        <authorList>
            <person name="Gilroy R."/>
        </authorList>
    </citation>
    <scope>NUCLEOTIDE SEQUENCE</scope>
    <source>
        <strain evidence="3">ChiGjej6B6-11269</strain>
    </source>
</reference>
<feature type="compositionally biased region" description="Basic and acidic residues" evidence="1">
    <location>
        <begin position="401"/>
        <end position="417"/>
    </location>
</feature>
<feature type="domain" description="Helicase ATP-binding" evidence="2">
    <location>
        <begin position="170"/>
        <end position="364"/>
    </location>
</feature>
<comment type="caution">
    <text evidence="3">The sequence shown here is derived from an EMBL/GenBank/DDBJ whole genome shotgun (WGS) entry which is preliminary data.</text>
</comment>
<keyword evidence="3" id="KW-0347">Helicase</keyword>
<dbReference type="SMART" id="SM00487">
    <property type="entry name" value="DEXDc"/>
    <property type="match status" value="1"/>
</dbReference>
<dbReference type="PROSITE" id="PS51192">
    <property type="entry name" value="HELICASE_ATP_BIND_1"/>
    <property type="match status" value="1"/>
</dbReference>
<dbReference type="Pfam" id="PF08463">
    <property type="entry name" value="EcoEI_R_C"/>
    <property type="match status" value="1"/>
</dbReference>
<dbReference type="Gene3D" id="3.40.50.300">
    <property type="entry name" value="P-loop containing nucleotide triphosphate hydrolases"/>
    <property type="match status" value="2"/>
</dbReference>
<dbReference type="InterPro" id="IPR027417">
    <property type="entry name" value="P-loop_NTPase"/>
</dbReference>
<evidence type="ECO:0000256" key="1">
    <source>
        <dbReference type="SAM" id="MobiDB-lite"/>
    </source>
</evidence>
<accession>A0A9D2UX93</accession>
<evidence type="ECO:0000313" key="4">
    <source>
        <dbReference type="Proteomes" id="UP000786989"/>
    </source>
</evidence>
<reference evidence="3" key="1">
    <citation type="journal article" date="2021" name="PeerJ">
        <title>Extensive microbial diversity within the chicken gut microbiome revealed by metagenomics and culture.</title>
        <authorList>
            <person name="Gilroy R."/>
            <person name="Ravi A."/>
            <person name="Getino M."/>
            <person name="Pursley I."/>
            <person name="Horton D.L."/>
            <person name="Alikhan N.F."/>
            <person name="Baker D."/>
            <person name="Gharbi K."/>
            <person name="Hall N."/>
            <person name="Watson M."/>
            <person name="Adriaenssens E.M."/>
            <person name="Foster-Nyarko E."/>
            <person name="Jarju S."/>
            <person name="Secka A."/>
            <person name="Antonio M."/>
            <person name="Oren A."/>
            <person name="Chaudhuri R.R."/>
            <person name="La Ragione R."/>
            <person name="Hildebrand F."/>
            <person name="Pallen M.J."/>
        </authorList>
    </citation>
    <scope>NUCLEOTIDE SEQUENCE</scope>
    <source>
        <strain evidence="3">ChiGjej6B6-11269</strain>
    </source>
</reference>
<dbReference type="GO" id="GO:0004386">
    <property type="term" value="F:helicase activity"/>
    <property type="evidence" value="ECO:0007669"/>
    <property type="project" value="UniProtKB-KW"/>
</dbReference>
<name>A0A9D2UX93_9ACTN</name>
<gene>
    <name evidence="3" type="ORF">K8U77_07840</name>
</gene>
<keyword evidence="3" id="KW-0547">Nucleotide-binding</keyword>
<dbReference type="InterPro" id="IPR014001">
    <property type="entry name" value="Helicase_ATP-bd"/>
</dbReference>
<dbReference type="PANTHER" id="PTHR47396">
    <property type="entry name" value="TYPE I RESTRICTION ENZYME ECOKI R PROTEIN"/>
    <property type="match status" value="1"/>
</dbReference>
<protein>
    <submittedName>
        <fullName evidence="3">DEAD/DEAH box helicase family protein</fullName>
    </submittedName>
</protein>
<feature type="region of interest" description="Disordered" evidence="1">
    <location>
        <begin position="392"/>
        <end position="417"/>
    </location>
</feature>
<dbReference type="GO" id="GO:0003677">
    <property type="term" value="F:DNA binding"/>
    <property type="evidence" value="ECO:0007669"/>
    <property type="project" value="InterPro"/>
</dbReference>